<proteinExistence type="predicted"/>
<dbReference type="RefSeq" id="WP_151151438.1">
    <property type="nucleotide sequence ID" value="NZ_WAIE01000005.1"/>
</dbReference>
<evidence type="ECO:0000313" key="2">
    <source>
        <dbReference type="Proteomes" id="UP000438699"/>
    </source>
</evidence>
<name>A0A6N6N009_9BACT</name>
<comment type="caution">
    <text evidence="1">The sequence shown here is derived from an EMBL/GenBank/DDBJ whole genome shotgun (WGS) entry which is preliminary data.</text>
</comment>
<keyword evidence="2" id="KW-1185">Reference proteome</keyword>
<protein>
    <submittedName>
        <fullName evidence="1">Uncharacterized protein</fullName>
    </submittedName>
</protein>
<dbReference type="Proteomes" id="UP000438699">
    <property type="component" value="Unassembled WGS sequence"/>
</dbReference>
<sequence length="317" mass="33804">MMGTIRSMRYIIFTLLLCAIFCPSDGFAFRGYVQKIDQAVISWGDGQISAQRDVQVDPDSFDAAYRSARALRDAAVRARRNLLDAILSVRIDSSTTVAAFLHDNDAADARVRHFVQNSRLTRPDFVDGKGVVTVSAALRGKLAEAILPTTIPFESGIAPRLSLGVDSLGAMNSAEPTDVLAAAGTYTGLVVDASALVGAVPALSPVVYGRDGEAVYGAFIVSRASAVEHGIVAYSTSADRVVLRERVGKRPLVVQALGVSGNGKSDFIISGSDAFLVRTLMKDEFVRKRCAVVVVLSPSQSELSVSDEPTEATKEMM</sequence>
<dbReference type="EMBL" id="WAIE01000005">
    <property type="protein sequence ID" value="KAB1441183.1"/>
    <property type="molecule type" value="Genomic_DNA"/>
</dbReference>
<accession>A0A6N6N009</accession>
<organism evidence="1 2">
    <name type="scientific">Pseudodesulfovibrio senegalensis</name>
    <dbReference type="NCBI Taxonomy" id="1721087"/>
    <lineage>
        <taxon>Bacteria</taxon>
        <taxon>Pseudomonadati</taxon>
        <taxon>Thermodesulfobacteriota</taxon>
        <taxon>Desulfovibrionia</taxon>
        <taxon>Desulfovibrionales</taxon>
        <taxon>Desulfovibrionaceae</taxon>
    </lineage>
</organism>
<gene>
    <name evidence="1" type="ORF">F8A88_12180</name>
</gene>
<dbReference type="OrthoDB" id="9813452at2"/>
<evidence type="ECO:0000313" key="1">
    <source>
        <dbReference type="EMBL" id="KAB1441183.1"/>
    </source>
</evidence>
<reference evidence="1 2" key="1">
    <citation type="journal article" date="2017" name="Int. J. Syst. Evol. Microbiol.">
        <title>Desulfovibrio senegalensis sp. nov., a mesophilic sulfate reducer isolated from marine sediment.</title>
        <authorList>
            <person name="Thioye A."/>
            <person name="Gam Z.B.A."/>
            <person name="Mbengue M."/>
            <person name="Cayol J.L."/>
            <person name="Joseph-Bartoli M."/>
            <person name="Toure-Kane C."/>
            <person name="Labat M."/>
        </authorList>
    </citation>
    <scope>NUCLEOTIDE SEQUENCE [LARGE SCALE GENOMIC DNA]</scope>
    <source>
        <strain evidence="1 2">DSM 101509</strain>
    </source>
</reference>
<dbReference type="AlphaFoldDB" id="A0A6N6N009"/>